<feature type="region of interest" description="Disordered" evidence="1">
    <location>
        <begin position="49"/>
        <end position="135"/>
    </location>
</feature>
<dbReference type="Proteomes" id="UP000016936">
    <property type="component" value="Unassembled WGS sequence"/>
</dbReference>
<dbReference type="HOGENOM" id="CLU_1885561_0_0_1"/>
<dbReference type="EMBL" id="KB445571">
    <property type="protein sequence ID" value="EMD95028.1"/>
    <property type="molecule type" value="Genomic_DNA"/>
</dbReference>
<evidence type="ECO:0000313" key="3">
    <source>
        <dbReference type="Proteomes" id="UP000016936"/>
    </source>
</evidence>
<gene>
    <name evidence="2" type="ORF">COCHEDRAFT_1027534</name>
</gene>
<sequence>MDQISRELLGANISHLDTIISPSSTSVASWKSDLRLYFAKNGKVKVVDISSGEDDDKDGDKNSDDGSLFDDEEALEEEEKKRTRAISGPSHTQKSRFRFQINPQSKLRANHQAASSETLNSNTHLGTLNAPITIS</sequence>
<feature type="compositionally biased region" description="Polar residues" evidence="1">
    <location>
        <begin position="101"/>
        <end position="135"/>
    </location>
</feature>
<evidence type="ECO:0000256" key="1">
    <source>
        <dbReference type="SAM" id="MobiDB-lite"/>
    </source>
</evidence>
<reference evidence="2 3" key="1">
    <citation type="journal article" date="2012" name="PLoS Pathog.">
        <title>Diverse lifestyles and strategies of plant pathogenesis encoded in the genomes of eighteen Dothideomycetes fungi.</title>
        <authorList>
            <person name="Ohm R.A."/>
            <person name="Feau N."/>
            <person name="Henrissat B."/>
            <person name="Schoch C.L."/>
            <person name="Horwitz B.A."/>
            <person name="Barry K.W."/>
            <person name="Condon B.J."/>
            <person name="Copeland A.C."/>
            <person name="Dhillon B."/>
            <person name="Glaser F."/>
            <person name="Hesse C.N."/>
            <person name="Kosti I."/>
            <person name="LaButti K."/>
            <person name="Lindquist E.A."/>
            <person name="Lucas S."/>
            <person name="Salamov A.A."/>
            <person name="Bradshaw R.E."/>
            <person name="Ciuffetti L."/>
            <person name="Hamelin R.C."/>
            <person name="Kema G.H.J."/>
            <person name="Lawrence C."/>
            <person name="Scott J.A."/>
            <person name="Spatafora J.W."/>
            <person name="Turgeon B.G."/>
            <person name="de Wit P.J.G.M."/>
            <person name="Zhong S."/>
            <person name="Goodwin S.B."/>
            <person name="Grigoriev I.V."/>
        </authorList>
    </citation>
    <scope>NUCLEOTIDE SEQUENCE [LARGE SCALE GENOMIC DNA]</scope>
    <source>
        <strain evidence="3">C5 / ATCC 48332 / race O</strain>
    </source>
</reference>
<accession>M2V4U5</accession>
<name>M2V4U5_COCH5</name>
<organism evidence="2 3">
    <name type="scientific">Cochliobolus heterostrophus (strain C5 / ATCC 48332 / race O)</name>
    <name type="common">Southern corn leaf blight fungus</name>
    <name type="synonym">Bipolaris maydis</name>
    <dbReference type="NCBI Taxonomy" id="701091"/>
    <lineage>
        <taxon>Eukaryota</taxon>
        <taxon>Fungi</taxon>
        <taxon>Dikarya</taxon>
        <taxon>Ascomycota</taxon>
        <taxon>Pezizomycotina</taxon>
        <taxon>Dothideomycetes</taxon>
        <taxon>Pleosporomycetidae</taxon>
        <taxon>Pleosporales</taxon>
        <taxon>Pleosporineae</taxon>
        <taxon>Pleosporaceae</taxon>
        <taxon>Bipolaris</taxon>
    </lineage>
</organism>
<evidence type="ECO:0000313" key="2">
    <source>
        <dbReference type="EMBL" id="EMD95028.1"/>
    </source>
</evidence>
<proteinExistence type="predicted"/>
<reference evidence="3" key="2">
    <citation type="journal article" date="2013" name="PLoS Genet.">
        <title>Comparative genome structure, secondary metabolite, and effector coding capacity across Cochliobolus pathogens.</title>
        <authorList>
            <person name="Condon B.J."/>
            <person name="Leng Y."/>
            <person name="Wu D."/>
            <person name="Bushley K.E."/>
            <person name="Ohm R.A."/>
            <person name="Otillar R."/>
            <person name="Martin J."/>
            <person name="Schackwitz W."/>
            <person name="Grimwood J."/>
            <person name="MohdZainudin N."/>
            <person name="Xue C."/>
            <person name="Wang R."/>
            <person name="Manning V.A."/>
            <person name="Dhillon B."/>
            <person name="Tu Z.J."/>
            <person name="Steffenson B.J."/>
            <person name="Salamov A."/>
            <person name="Sun H."/>
            <person name="Lowry S."/>
            <person name="LaButti K."/>
            <person name="Han J."/>
            <person name="Copeland A."/>
            <person name="Lindquist E."/>
            <person name="Barry K."/>
            <person name="Schmutz J."/>
            <person name="Baker S.E."/>
            <person name="Ciuffetti L.M."/>
            <person name="Grigoriev I.V."/>
            <person name="Zhong S."/>
            <person name="Turgeon B.G."/>
        </authorList>
    </citation>
    <scope>NUCLEOTIDE SEQUENCE [LARGE SCALE GENOMIC DNA]</scope>
    <source>
        <strain evidence="3">C5 / ATCC 48332 / race O</strain>
    </source>
</reference>
<keyword evidence="3" id="KW-1185">Reference proteome</keyword>
<protein>
    <submittedName>
        <fullName evidence="2">Uncharacterized protein</fullName>
    </submittedName>
</protein>
<feature type="compositionally biased region" description="Acidic residues" evidence="1">
    <location>
        <begin position="67"/>
        <end position="77"/>
    </location>
</feature>
<dbReference type="AlphaFoldDB" id="M2V4U5"/>